<protein>
    <submittedName>
        <fullName evidence="2">Uncharacterized protein</fullName>
    </submittedName>
</protein>
<reference evidence="2 3" key="1">
    <citation type="submission" date="2020-02" db="EMBL/GenBank/DDBJ databases">
        <title>Tigecycline-resistant Acinetobacter species from pigs and migratory birds.</title>
        <authorList>
            <person name="Chen C."/>
            <person name="Sun J."/>
            <person name="Liao X.-P."/>
            <person name="Liu Y.-H."/>
        </authorList>
    </citation>
    <scope>NUCLEOTIDE SEQUENCE [LARGE SCALE GENOMIC DNA]</scope>
    <source>
        <strain evidence="2 3">C15_T</strain>
    </source>
</reference>
<dbReference type="AlphaFoldDB" id="A0A849NVT3"/>
<sequence>MIIIGIGHAACTDEEHVLFNALLITITACEINNRFIAKNTQFKRKVKLFRAVLL</sequence>
<dbReference type="EMBL" id="CP048654">
    <property type="protein sequence ID" value="QOW41386.1"/>
    <property type="molecule type" value="Genomic_DNA"/>
</dbReference>
<dbReference type="Proteomes" id="UP000593812">
    <property type="component" value="Chromosome"/>
</dbReference>
<dbReference type="Proteomes" id="UP001284654">
    <property type="component" value="Unassembled WGS sequence"/>
</dbReference>
<dbReference type="RefSeq" id="WP_155757083.1">
    <property type="nucleotide sequence ID" value="NZ_CP039031.1"/>
</dbReference>
<evidence type="ECO:0000313" key="2">
    <source>
        <dbReference type="EMBL" id="QOW41386.1"/>
    </source>
</evidence>
<gene>
    <name evidence="2" type="ORF">G0027_00115</name>
    <name evidence="1" type="ORF">MSG88_08195</name>
</gene>
<accession>A0A849NVT3</accession>
<evidence type="ECO:0000313" key="1">
    <source>
        <dbReference type="EMBL" id="MDV4315743.1"/>
    </source>
</evidence>
<name>A0A849NVT3_9GAMM</name>
<reference evidence="1" key="2">
    <citation type="submission" date="2023-10" db="EMBL/GenBank/DDBJ databases">
        <authorList>
            <person name="Sykes E.M.E."/>
            <person name="Khan I.U.H."/>
            <person name="Kumar A."/>
        </authorList>
    </citation>
    <scope>NUCLEOTIDE SEQUENCE</scope>
    <source>
        <strain evidence="1">IK5</strain>
    </source>
</reference>
<dbReference type="GeneID" id="69465944"/>
<organism evidence="2 3">
    <name type="scientific">Acinetobacter indicus</name>
    <dbReference type="NCBI Taxonomy" id="756892"/>
    <lineage>
        <taxon>Bacteria</taxon>
        <taxon>Pseudomonadati</taxon>
        <taxon>Pseudomonadota</taxon>
        <taxon>Gammaproteobacteria</taxon>
        <taxon>Moraxellales</taxon>
        <taxon>Moraxellaceae</taxon>
        <taxon>Acinetobacter</taxon>
    </lineage>
</organism>
<proteinExistence type="predicted"/>
<dbReference type="EMBL" id="JAWJYY010000001">
    <property type="protein sequence ID" value="MDV4315743.1"/>
    <property type="molecule type" value="Genomic_DNA"/>
</dbReference>
<evidence type="ECO:0000313" key="3">
    <source>
        <dbReference type="Proteomes" id="UP000593812"/>
    </source>
</evidence>